<protein>
    <submittedName>
        <fullName evidence="2">Uncharacterized protein</fullName>
    </submittedName>
</protein>
<gene>
    <name evidence="2" type="ORF">B296_00004942</name>
</gene>
<comment type="caution">
    <text evidence="2">The sequence shown here is derived from an EMBL/GenBank/DDBJ whole genome shotgun (WGS) entry which is preliminary data.</text>
</comment>
<dbReference type="AlphaFoldDB" id="A0A426ZAH6"/>
<organism evidence="2 3">
    <name type="scientific">Ensete ventricosum</name>
    <name type="common">Abyssinian banana</name>
    <name type="synonym">Musa ensete</name>
    <dbReference type="NCBI Taxonomy" id="4639"/>
    <lineage>
        <taxon>Eukaryota</taxon>
        <taxon>Viridiplantae</taxon>
        <taxon>Streptophyta</taxon>
        <taxon>Embryophyta</taxon>
        <taxon>Tracheophyta</taxon>
        <taxon>Spermatophyta</taxon>
        <taxon>Magnoliopsida</taxon>
        <taxon>Liliopsida</taxon>
        <taxon>Zingiberales</taxon>
        <taxon>Musaceae</taxon>
        <taxon>Ensete</taxon>
    </lineage>
</organism>
<reference evidence="2 3" key="1">
    <citation type="journal article" date="2014" name="Agronomy (Basel)">
        <title>A Draft Genome Sequence for Ensete ventricosum, the Drought-Tolerant Tree Against Hunger.</title>
        <authorList>
            <person name="Harrison J."/>
            <person name="Moore K.A."/>
            <person name="Paszkiewicz K."/>
            <person name="Jones T."/>
            <person name="Grant M."/>
            <person name="Ambacheew D."/>
            <person name="Muzemil S."/>
            <person name="Studholme D.J."/>
        </authorList>
    </citation>
    <scope>NUCLEOTIDE SEQUENCE [LARGE SCALE GENOMIC DNA]</scope>
</reference>
<dbReference type="EMBL" id="AMZH03007581">
    <property type="protein sequence ID" value="RRT60974.1"/>
    <property type="molecule type" value="Genomic_DNA"/>
</dbReference>
<sequence length="175" mass="19914">MTRVVAPSTTRQRIYKHMSCDLHDRALSLERLNSGSTQHWPAKVGLYFIVNTKVFHFELYCPIRVVHTGLIGYRYADRPLSGDTIEIGVSQYRDEATPRLPEQDEVTPRLPEQDEATPPLPEQERGDNSSTRAGRRNTSSLRVGRGDAPFPARDEATPPSPHGKRHRLVSPRDFW</sequence>
<evidence type="ECO:0000313" key="2">
    <source>
        <dbReference type="EMBL" id="RRT60974.1"/>
    </source>
</evidence>
<feature type="region of interest" description="Disordered" evidence="1">
    <location>
        <begin position="91"/>
        <end position="175"/>
    </location>
</feature>
<evidence type="ECO:0000256" key="1">
    <source>
        <dbReference type="SAM" id="MobiDB-lite"/>
    </source>
</evidence>
<dbReference type="Proteomes" id="UP000287651">
    <property type="component" value="Unassembled WGS sequence"/>
</dbReference>
<evidence type="ECO:0000313" key="3">
    <source>
        <dbReference type="Proteomes" id="UP000287651"/>
    </source>
</evidence>
<proteinExistence type="predicted"/>
<accession>A0A426ZAH6</accession>
<name>A0A426ZAH6_ENSVE</name>
<feature type="compositionally biased region" description="Polar residues" evidence="1">
    <location>
        <begin position="128"/>
        <end position="141"/>
    </location>
</feature>